<reference evidence="1 2" key="1">
    <citation type="submission" date="2020-03" db="EMBL/GenBank/DDBJ databases">
        <title>Spirochaetal bacteria isolated from arthropods constitute a novel genus Entomospira genus novum within the order Spirochaetales.</title>
        <authorList>
            <person name="Grana-Miraglia L."/>
            <person name="Sikutova S."/>
            <person name="Fingerle V."/>
            <person name="Sing A."/>
            <person name="Castillo-Ramirez S."/>
            <person name="Margos G."/>
            <person name="Rudolf I."/>
        </authorList>
    </citation>
    <scope>NUCLEOTIDE SEQUENCE [LARGE SCALE GENOMIC DNA]</scope>
    <source>
        <strain evidence="1 2">BR193</strain>
    </source>
</reference>
<proteinExistence type="predicted"/>
<dbReference type="AlphaFoldDB" id="A0A968GCE3"/>
<name>A0A968GCE3_9SPIO</name>
<organism evidence="1 2">
    <name type="scientific">Entomospira entomophila</name>
    <dbReference type="NCBI Taxonomy" id="2719988"/>
    <lineage>
        <taxon>Bacteria</taxon>
        <taxon>Pseudomonadati</taxon>
        <taxon>Spirochaetota</taxon>
        <taxon>Spirochaetia</taxon>
        <taxon>Spirochaetales</taxon>
        <taxon>Spirochaetaceae</taxon>
        <taxon>Entomospira</taxon>
    </lineage>
</organism>
<evidence type="ECO:0000313" key="1">
    <source>
        <dbReference type="EMBL" id="NIZ41048.1"/>
    </source>
</evidence>
<protein>
    <submittedName>
        <fullName evidence="1">Uncharacterized protein</fullName>
    </submittedName>
</protein>
<accession>A0A968GCE3</accession>
<comment type="caution">
    <text evidence="1">The sequence shown here is derived from an EMBL/GenBank/DDBJ whole genome shotgun (WGS) entry which is preliminary data.</text>
</comment>
<evidence type="ECO:0000313" key="2">
    <source>
        <dbReference type="Proteomes" id="UP000711995"/>
    </source>
</evidence>
<gene>
    <name evidence="1" type="ORF">HCT14_05980</name>
</gene>
<dbReference type="EMBL" id="JAATLJ010000001">
    <property type="protein sequence ID" value="NIZ41048.1"/>
    <property type="molecule type" value="Genomic_DNA"/>
</dbReference>
<dbReference type="Proteomes" id="UP000711995">
    <property type="component" value="Unassembled WGS sequence"/>
</dbReference>
<sequence length="190" mass="22303">MLKISFFDESLLSLENVRIALTDITHTSIGDAVMVIHFEYDIVYRGQLPLCFAYGHQLIYVDNSIIRYGLIDVKAQIRRLRSSINTYGLIEPYSWNLMFFDEDDGYFRKQMNTHEIFIEGLSDYEGLPVSVSSYTSLLEAEEFVLSLYFYPSDTIAKTNSRDDYITILENEPHQHVEIRTKIFTIERWVR</sequence>
<dbReference type="RefSeq" id="WP_167700628.1">
    <property type="nucleotide sequence ID" value="NZ_CP118174.1"/>
</dbReference>
<keyword evidence="2" id="KW-1185">Reference proteome</keyword>